<dbReference type="Proteomes" id="UP000092651">
    <property type="component" value="Unassembled WGS sequence"/>
</dbReference>
<name>A0A1B8ZA15_9FLAO</name>
<reference evidence="2 3" key="1">
    <citation type="submission" date="2016-07" db="EMBL/GenBank/DDBJ databases">
        <authorList>
            <person name="Jeong J.-J."/>
            <person name="Kim D.W."/>
            <person name="Sang M.K."/>
            <person name="Choi I.-G."/>
            <person name="Kim K.D."/>
        </authorList>
    </citation>
    <scope>NUCLEOTIDE SEQUENCE [LARGE SCALE GENOMIC DNA]</scope>
    <source>
        <strain evidence="2 3">UTM-3</strain>
    </source>
</reference>
<keyword evidence="3" id="KW-1185">Reference proteome</keyword>
<keyword evidence="1" id="KW-1133">Transmembrane helix</keyword>
<feature type="transmembrane region" description="Helical" evidence="1">
    <location>
        <begin position="12"/>
        <end position="30"/>
    </location>
</feature>
<proteinExistence type="predicted"/>
<comment type="caution">
    <text evidence="2">The sequence shown here is derived from an EMBL/GenBank/DDBJ whole genome shotgun (WGS) entry which is preliminary data.</text>
</comment>
<feature type="transmembrane region" description="Helical" evidence="1">
    <location>
        <begin position="77"/>
        <end position="96"/>
    </location>
</feature>
<accession>A0A1B8ZA15</accession>
<keyword evidence="1" id="KW-0812">Transmembrane</keyword>
<dbReference type="AlphaFoldDB" id="A0A1B8ZA15"/>
<gene>
    <name evidence="2" type="ORF">BBI01_18615</name>
</gene>
<evidence type="ECO:0000256" key="1">
    <source>
        <dbReference type="SAM" id="Phobius"/>
    </source>
</evidence>
<sequence length="200" mass="22961">MITTLALSFQHLIIVFIILGVPTLIIYLIIKSRSNDKKLILTFDINTIGTDNQALNINEETSNNLEKYGKMSEKSNLFLYILTFTFLLFFTMVYTINNRSNYDLTDGAYLAGTILAGLTTFGFYITIFTLLFNPIRKLHKRYLQFSEGTIDISVFKKFKSRSRTNTIILSIICIPLSFGVFGLLMIPHYKFSSNLNKLKF</sequence>
<organism evidence="2 3">
    <name type="scientific">Chryseobacterium artocarpi</name>
    <dbReference type="NCBI Taxonomy" id="1414727"/>
    <lineage>
        <taxon>Bacteria</taxon>
        <taxon>Pseudomonadati</taxon>
        <taxon>Bacteroidota</taxon>
        <taxon>Flavobacteriia</taxon>
        <taxon>Flavobacteriales</taxon>
        <taxon>Weeksellaceae</taxon>
        <taxon>Chryseobacterium group</taxon>
        <taxon>Chryseobacterium</taxon>
    </lineage>
</organism>
<evidence type="ECO:0000313" key="3">
    <source>
        <dbReference type="Proteomes" id="UP000092651"/>
    </source>
</evidence>
<dbReference type="RefSeq" id="WP_065396329.1">
    <property type="nucleotide sequence ID" value="NZ_MAYH01000049.1"/>
</dbReference>
<feature type="transmembrane region" description="Helical" evidence="1">
    <location>
        <begin position="166"/>
        <end position="186"/>
    </location>
</feature>
<dbReference type="OrthoDB" id="9896334at2"/>
<protein>
    <submittedName>
        <fullName evidence="2">Uncharacterized protein</fullName>
    </submittedName>
</protein>
<keyword evidence="1" id="KW-0472">Membrane</keyword>
<feature type="transmembrane region" description="Helical" evidence="1">
    <location>
        <begin position="108"/>
        <end position="132"/>
    </location>
</feature>
<dbReference type="EMBL" id="MAYH01000049">
    <property type="protein sequence ID" value="OCA68458.1"/>
    <property type="molecule type" value="Genomic_DNA"/>
</dbReference>
<evidence type="ECO:0000313" key="2">
    <source>
        <dbReference type="EMBL" id="OCA68458.1"/>
    </source>
</evidence>